<evidence type="ECO:0000256" key="11">
    <source>
        <dbReference type="SAM" id="Phobius"/>
    </source>
</evidence>
<gene>
    <name evidence="13" type="ORF">C1SCF055_LOCUS33021</name>
</gene>
<keyword evidence="9" id="KW-0175">Coiled coil</keyword>
<evidence type="ECO:0000256" key="4">
    <source>
        <dbReference type="ARBA" id="ARBA00022741"/>
    </source>
</evidence>
<evidence type="ECO:0000256" key="5">
    <source>
        <dbReference type="ARBA" id="ARBA00022989"/>
    </source>
</evidence>
<dbReference type="GO" id="GO:0003924">
    <property type="term" value="F:GTPase activity"/>
    <property type="evidence" value="ECO:0007669"/>
    <property type="project" value="InterPro"/>
</dbReference>
<feature type="transmembrane region" description="Helical" evidence="11">
    <location>
        <begin position="790"/>
        <end position="823"/>
    </location>
</feature>
<feature type="coiled-coil region" evidence="9">
    <location>
        <begin position="32"/>
        <end position="113"/>
    </location>
</feature>
<evidence type="ECO:0000256" key="9">
    <source>
        <dbReference type="SAM" id="Coils"/>
    </source>
</evidence>
<name>A0A9P1GBQ4_9DINO</name>
<dbReference type="InterPro" id="IPR013122">
    <property type="entry name" value="PKD1_2_channel"/>
</dbReference>
<protein>
    <submittedName>
        <fullName evidence="14">Atlastin-2</fullName>
    </submittedName>
</protein>
<keyword evidence="4" id="KW-0547">Nucleotide-binding</keyword>
<proteinExistence type="inferred from homology"/>
<dbReference type="GO" id="GO:0016020">
    <property type="term" value="C:membrane"/>
    <property type="evidence" value="ECO:0007669"/>
    <property type="project" value="UniProtKB-SubCell"/>
</dbReference>
<organism evidence="13">
    <name type="scientific">Cladocopium goreaui</name>
    <dbReference type="NCBI Taxonomy" id="2562237"/>
    <lineage>
        <taxon>Eukaryota</taxon>
        <taxon>Sar</taxon>
        <taxon>Alveolata</taxon>
        <taxon>Dinophyceae</taxon>
        <taxon>Suessiales</taxon>
        <taxon>Symbiodiniaceae</taxon>
        <taxon>Cladocopium</taxon>
    </lineage>
</organism>
<keyword evidence="15" id="KW-1185">Reference proteome</keyword>
<evidence type="ECO:0000256" key="1">
    <source>
        <dbReference type="ARBA" id="ARBA00004141"/>
    </source>
</evidence>
<dbReference type="EMBL" id="CAMXCT020004057">
    <property type="protein sequence ID" value="CAL1160840.1"/>
    <property type="molecule type" value="Genomic_DNA"/>
</dbReference>
<dbReference type="EMBL" id="CAMXCT010004057">
    <property type="protein sequence ID" value="CAI4007465.1"/>
    <property type="molecule type" value="Genomic_DNA"/>
</dbReference>
<dbReference type="InterPro" id="IPR015894">
    <property type="entry name" value="Guanylate-bd_N"/>
</dbReference>
<dbReference type="PROSITE" id="PS51715">
    <property type="entry name" value="G_GB1_RHD3"/>
    <property type="match status" value="1"/>
</dbReference>
<dbReference type="GO" id="GO:0005525">
    <property type="term" value="F:GTP binding"/>
    <property type="evidence" value="ECO:0007669"/>
    <property type="project" value="UniProtKB-KW"/>
</dbReference>
<dbReference type="OrthoDB" id="444119at2759"/>
<sequence>MAIANSGAVPFDDDLDGNLDIDPDDITEVEMARQKIKQLMHEQERAADYEDRLTRKLQRLDADLASKREQVEGLQRSLNLERNKFAEEYRSEKRERETKAKTQEERIREYLTEVLYTKPKQKEKRGEFHLDTVLVSFVKPNESFRYNLAFRVDSGTTVAQLRNSACKYWGVSSEYFILRTMANNKCQDDNKVKDCFKQGEIAQLRLEMKRESAEPPSEEELKAIQPKSKKRAGNRSKGKPRYNAEGVEQIQKFVENYANQLKKMGGVFFLLKLRDSKPSEHAGKINLRNILIYTALVILSGYVYVVRRPVGEAYWCAKGIQDYLLVSTPRLGGATGSCTGAMGLDRQHCVPGFEDVQTFDDIWDWLNYTVPEIFWVDEPTSPILHTYNQLLGYFSIRVQNVKEPTTPTEFCANNAKLVADFNALADDGNNLSISCFPRALSDANRRTDAYPEISSYWRNQTMQSQGDSLAVVRGLSDPGLFRSKELNRERHGISNIEGLIDTYDASGYSVDYRMTVSDPDEHIRIQYRSDLQVFRDAGWIGTTTRVVIMSFSTYNHDYDVWTASDFLFEIPPDGDLMPSFSVKPFKPRIYETRDELTFTYIDYVRLAIAIYILIFVGWAERQHKVRNHKAGFYYHISLSGITDLGLVICIFVTVVWRTVVFHDPPTASYIELADDQDRVNGFRSFRQLAWEYNTVFILDGIVMVFLMYRMITFFRLSHTIYLQWKAIGQALKAFIFFTLIFVPAIAGFIVVSTALFGKYILGFSSLMRTSVSTFKLTHGDLHPNILDRDVVVGVISAMALYLLLTFFLMNVFITIFVDAYYVIRLTCTQPAEKWDGQRIRSWALPGVCVSMFQARKLVRAIGQSGRPRWREEIESRSVLYSSSTWRMFHKRFRAPLQAGALARRRLVCHAAAEVATLGVGQASPEAVSKPRALQLVQIDLEQNKVVLNEEDLQVLEKALEETGVEKVAIIGVMGAFRTGKSFLLDLMLRYLREKHPPKGYVSNLPEACEVPDWVAERQVPDWAVNCGPNLLEGREGSTQDREGFVWRPGMEKCTEGIWVWSEVFVCKAGDEDVAVALMDTQGAWDARMSKEQSATIFGLTTLLASRLIYNVSKQIQQDKIDNLLYFTDFAKAALRALERDTGVKREPFQTLEFLVRDWPHYQENVGIPAARSMMKNHLDQYFDPKMSQDTKSVDALRDLFHDIDVWCLPHPSLKIENESWDGNLAVIEKPFWRFINGYLEKIFAPAELQAKQNLGALEQC</sequence>
<feature type="compositionally biased region" description="Basic residues" evidence="10">
    <location>
        <begin position="227"/>
        <end position="240"/>
    </location>
</feature>
<evidence type="ECO:0000256" key="7">
    <source>
        <dbReference type="ARBA" id="ARBA00023136"/>
    </source>
</evidence>
<reference evidence="14 15" key="2">
    <citation type="submission" date="2024-05" db="EMBL/GenBank/DDBJ databases">
        <authorList>
            <person name="Chen Y."/>
            <person name="Shah S."/>
            <person name="Dougan E. K."/>
            <person name="Thang M."/>
            <person name="Chan C."/>
        </authorList>
    </citation>
    <scope>NUCLEOTIDE SEQUENCE [LARGE SCALE GENOMIC DNA]</scope>
</reference>
<accession>A0A9P1GBQ4</accession>
<dbReference type="AlphaFoldDB" id="A0A9P1GBQ4"/>
<keyword evidence="6" id="KW-0342">GTP-binding</keyword>
<reference evidence="13" key="1">
    <citation type="submission" date="2022-10" db="EMBL/GenBank/DDBJ databases">
        <authorList>
            <person name="Chen Y."/>
            <person name="Dougan E. K."/>
            <person name="Chan C."/>
            <person name="Rhodes N."/>
            <person name="Thang M."/>
        </authorList>
    </citation>
    <scope>NUCLEOTIDE SEQUENCE</scope>
</reference>
<feature type="domain" description="GB1/RHD3-type G" evidence="12">
    <location>
        <begin position="964"/>
        <end position="1247"/>
    </location>
</feature>
<evidence type="ECO:0000256" key="3">
    <source>
        <dbReference type="ARBA" id="ARBA00022692"/>
    </source>
</evidence>
<comment type="caution">
    <text evidence="13">The sequence shown here is derived from an EMBL/GenBank/DDBJ whole genome shotgun (WGS) entry which is preliminary data.</text>
</comment>
<dbReference type="SUPFAM" id="SSF52540">
    <property type="entry name" value="P-loop containing nucleoside triphosphate hydrolases"/>
    <property type="match status" value="1"/>
</dbReference>
<comment type="similarity">
    <text evidence="8">Belongs to the TRAFAC class dynamin-like GTPase superfamily. GB1/RHD3 GTPase family.</text>
</comment>
<feature type="transmembrane region" description="Helical" evidence="11">
    <location>
        <begin position="692"/>
        <end position="712"/>
    </location>
</feature>
<comment type="subcellular location">
    <subcellularLocation>
        <location evidence="1">Membrane</location>
        <topology evidence="1">Multi-pass membrane protein</topology>
    </subcellularLocation>
</comment>
<dbReference type="EMBL" id="CAMXCT030004057">
    <property type="protein sequence ID" value="CAL4794777.1"/>
    <property type="molecule type" value="Genomic_DNA"/>
</dbReference>
<evidence type="ECO:0000256" key="2">
    <source>
        <dbReference type="ARBA" id="ARBA00007200"/>
    </source>
</evidence>
<evidence type="ECO:0000259" key="12">
    <source>
        <dbReference type="PROSITE" id="PS51715"/>
    </source>
</evidence>
<evidence type="ECO:0000256" key="10">
    <source>
        <dbReference type="SAM" id="MobiDB-lite"/>
    </source>
</evidence>
<evidence type="ECO:0000313" key="14">
    <source>
        <dbReference type="EMBL" id="CAL4794777.1"/>
    </source>
</evidence>
<dbReference type="PANTHER" id="PTHR10751">
    <property type="entry name" value="GUANYLATE BINDING PROTEIN"/>
    <property type="match status" value="1"/>
</dbReference>
<keyword evidence="7 11" id="KW-0472">Membrane</keyword>
<evidence type="ECO:0000313" key="15">
    <source>
        <dbReference type="Proteomes" id="UP001152797"/>
    </source>
</evidence>
<dbReference type="Proteomes" id="UP001152797">
    <property type="component" value="Unassembled WGS sequence"/>
</dbReference>
<dbReference type="Pfam" id="PF08016">
    <property type="entry name" value="PKD_channel"/>
    <property type="match status" value="1"/>
</dbReference>
<dbReference type="Gene3D" id="3.40.50.300">
    <property type="entry name" value="P-loop containing nucleotide triphosphate hydrolases"/>
    <property type="match status" value="1"/>
</dbReference>
<dbReference type="Pfam" id="PF02263">
    <property type="entry name" value="GBP"/>
    <property type="match status" value="1"/>
</dbReference>
<evidence type="ECO:0000256" key="8">
    <source>
        <dbReference type="PROSITE-ProRule" id="PRU01052"/>
    </source>
</evidence>
<dbReference type="InterPro" id="IPR046791">
    <property type="entry name" value="Polycystin_dom"/>
</dbReference>
<feature type="region of interest" description="Disordered" evidence="10">
    <location>
        <begin position="208"/>
        <end position="241"/>
    </location>
</feature>
<comment type="similarity">
    <text evidence="2">Belongs to the polycystin family.</text>
</comment>
<feature type="transmembrane region" description="Helical" evidence="11">
    <location>
        <begin position="632"/>
        <end position="656"/>
    </location>
</feature>
<evidence type="ECO:0000256" key="6">
    <source>
        <dbReference type="ARBA" id="ARBA00023134"/>
    </source>
</evidence>
<dbReference type="Pfam" id="PF20519">
    <property type="entry name" value="Polycystin_dom"/>
    <property type="match status" value="1"/>
</dbReference>
<feature type="transmembrane region" description="Helical" evidence="11">
    <location>
        <begin position="603"/>
        <end position="620"/>
    </location>
</feature>
<keyword evidence="5 11" id="KW-1133">Transmembrane helix</keyword>
<evidence type="ECO:0000313" key="13">
    <source>
        <dbReference type="EMBL" id="CAI4007465.1"/>
    </source>
</evidence>
<dbReference type="InterPro" id="IPR030386">
    <property type="entry name" value="G_GB1_RHD3_dom"/>
</dbReference>
<keyword evidence="3 11" id="KW-0812">Transmembrane</keyword>
<dbReference type="InterPro" id="IPR027417">
    <property type="entry name" value="P-loop_NTPase"/>
</dbReference>
<feature type="transmembrane region" description="Helical" evidence="11">
    <location>
        <begin position="733"/>
        <end position="757"/>
    </location>
</feature>